<comment type="similarity">
    <text evidence="3">Belongs to the FliM family.</text>
</comment>
<organism evidence="12 13">
    <name type="scientific">Aquamicrobium zhengzhouense</name>
    <dbReference type="NCBI Taxonomy" id="2781738"/>
    <lineage>
        <taxon>Bacteria</taxon>
        <taxon>Pseudomonadati</taxon>
        <taxon>Pseudomonadota</taxon>
        <taxon>Alphaproteobacteria</taxon>
        <taxon>Hyphomicrobiales</taxon>
        <taxon>Phyllobacteriaceae</taxon>
        <taxon>Aquamicrobium</taxon>
    </lineage>
</organism>
<evidence type="ECO:0000256" key="4">
    <source>
        <dbReference type="ARBA" id="ARBA00021898"/>
    </source>
</evidence>
<keyword evidence="6" id="KW-0145">Chemotaxis</keyword>
<feature type="domain" description="Flagellar motor switch protein FliN-like C-terminal" evidence="11">
    <location>
        <begin position="228"/>
        <end position="298"/>
    </location>
</feature>
<evidence type="ECO:0000259" key="11">
    <source>
        <dbReference type="Pfam" id="PF01052"/>
    </source>
</evidence>
<keyword evidence="12" id="KW-0282">Flagellum</keyword>
<dbReference type="EMBL" id="JADGMQ010000002">
    <property type="protein sequence ID" value="MBI1619756.1"/>
    <property type="molecule type" value="Genomic_DNA"/>
</dbReference>
<gene>
    <name evidence="12" type="ORF">IOD40_03635</name>
</gene>
<evidence type="ECO:0000256" key="7">
    <source>
        <dbReference type="ARBA" id="ARBA00022779"/>
    </source>
</evidence>
<protein>
    <recommendedName>
        <fullName evidence="4">Flagellar motor switch protein FliM</fullName>
    </recommendedName>
</protein>
<evidence type="ECO:0000256" key="5">
    <source>
        <dbReference type="ARBA" id="ARBA00022475"/>
    </source>
</evidence>
<evidence type="ECO:0000256" key="2">
    <source>
        <dbReference type="ARBA" id="ARBA00004202"/>
    </source>
</evidence>
<keyword evidence="12" id="KW-0966">Cell projection</keyword>
<dbReference type="InterPro" id="IPR028976">
    <property type="entry name" value="CheC-like_sf"/>
</dbReference>
<keyword evidence="7" id="KW-0283">Flagellar rotation</keyword>
<dbReference type="PANTHER" id="PTHR30034">
    <property type="entry name" value="FLAGELLAR MOTOR SWITCH PROTEIN FLIM"/>
    <property type="match status" value="1"/>
</dbReference>
<sequence length="314" mass="33800">MITGNETAAPRSPIVERLIGAMGEPDHLIKSARSLGLRALPAIRESLNEQVSYPIEIEMEEVSLARMADARRAGVDNDALVVASSATSPDALMLIADSDAIALLVSALFGGNPELPVSPIERPLTTIELDLASVVFEAAAKALNGSGVRALSIKFPMQSAISGKDLRKLVIRDGPAVRISFTLMAPSGEGRFTVMMPQRVLLLHRGDASAAVAEQEQPGEVWRERFGEEVMRSSVKLVATVPLARMTLGDISRMFVGQVIEMSENAPTSTKLSARRKPLFTCEFGRLGQNYTVQITEPYDAGKEFMAGLVPAKQ</sequence>
<dbReference type="Gene3D" id="3.40.1550.10">
    <property type="entry name" value="CheC-like"/>
    <property type="match status" value="1"/>
</dbReference>
<accession>A0ABS0S954</accession>
<keyword evidence="13" id="KW-1185">Reference proteome</keyword>
<evidence type="ECO:0000256" key="10">
    <source>
        <dbReference type="ARBA" id="ARBA00025044"/>
    </source>
</evidence>
<dbReference type="Pfam" id="PF01052">
    <property type="entry name" value="FliMN_C"/>
    <property type="match status" value="1"/>
</dbReference>
<keyword evidence="9" id="KW-0975">Bacterial flagellum</keyword>
<evidence type="ECO:0000256" key="9">
    <source>
        <dbReference type="ARBA" id="ARBA00023143"/>
    </source>
</evidence>
<dbReference type="PANTHER" id="PTHR30034:SF6">
    <property type="entry name" value="YOP PROTEINS TRANSLOCATION PROTEIN Q"/>
    <property type="match status" value="1"/>
</dbReference>
<dbReference type="InterPro" id="IPR001543">
    <property type="entry name" value="FliN-like_C"/>
</dbReference>
<dbReference type="InterPro" id="IPR036429">
    <property type="entry name" value="SpoA-like_sf"/>
</dbReference>
<comment type="function">
    <text evidence="10">FliM is one of three proteins (FliG, FliN, FliM) that forms the rotor-mounted switch complex (C ring), located at the base of the basal body. This complex interacts with the CheY and CheZ chemotaxis proteins, in addition to contacting components of the motor that determine the direction of flagellar rotation.</text>
</comment>
<keyword evidence="12" id="KW-0969">Cilium</keyword>
<evidence type="ECO:0000256" key="3">
    <source>
        <dbReference type="ARBA" id="ARBA00011049"/>
    </source>
</evidence>
<evidence type="ECO:0000313" key="13">
    <source>
        <dbReference type="Proteomes" id="UP000601789"/>
    </source>
</evidence>
<name>A0ABS0S954_9HYPH</name>
<keyword evidence="8" id="KW-0472">Membrane</keyword>
<comment type="caution">
    <text evidence="12">The sequence shown here is derived from an EMBL/GenBank/DDBJ whole genome shotgun (WGS) entry which is preliminary data.</text>
</comment>
<dbReference type="RefSeq" id="WP_198475301.1">
    <property type="nucleotide sequence ID" value="NZ_JADGMQ010000002.1"/>
</dbReference>
<dbReference type="Proteomes" id="UP000601789">
    <property type="component" value="Unassembled WGS sequence"/>
</dbReference>
<evidence type="ECO:0000313" key="12">
    <source>
        <dbReference type="EMBL" id="MBI1619756.1"/>
    </source>
</evidence>
<comment type="subcellular location">
    <subcellularLocation>
        <location evidence="1">Bacterial flagellum basal body</location>
    </subcellularLocation>
    <subcellularLocation>
        <location evidence="2">Cell membrane</location>
        <topology evidence="2">Peripheral membrane protein</topology>
    </subcellularLocation>
</comment>
<evidence type="ECO:0000256" key="6">
    <source>
        <dbReference type="ARBA" id="ARBA00022500"/>
    </source>
</evidence>
<evidence type="ECO:0000256" key="1">
    <source>
        <dbReference type="ARBA" id="ARBA00004117"/>
    </source>
</evidence>
<keyword evidence="5" id="KW-1003">Cell membrane</keyword>
<reference evidence="12 13" key="1">
    <citation type="submission" date="2020-10" db="EMBL/GenBank/DDBJ databases">
        <title>Aquamicrobium zhengzhouensis sp. nov., a exopolysaccharide producing bacterium isolated from farmland soil.</title>
        <authorList>
            <person name="Wang X."/>
        </authorList>
    </citation>
    <scope>NUCLEOTIDE SEQUENCE [LARGE SCALE GENOMIC DNA]</scope>
    <source>
        <strain evidence="13">cd-1</strain>
    </source>
</reference>
<proteinExistence type="inferred from homology"/>
<evidence type="ECO:0000256" key="8">
    <source>
        <dbReference type="ARBA" id="ARBA00023136"/>
    </source>
</evidence>
<dbReference type="SUPFAM" id="SSF101801">
    <property type="entry name" value="Surface presentation of antigens (SPOA)"/>
    <property type="match status" value="1"/>
</dbReference>
<dbReference type="Gene3D" id="2.30.330.10">
    <property type="entry name" value="SpoA-like"/>
    <property type="match status" value="1"/>
</dbReference>